<evidence type="ECO:0000313" key="13">
    <source>
        <dbReference type="EMBL" id="NMH96317.1"/>
    </source>
</evidence>
<dbReference type="SMART" id="SM00382">
    <property type="entry name" value="AAA"/>
    <property type="match status" value="1"/>
</dbReference>
<keyword evidence="8 10" id="KW-0472">Membrane</keyword>
<comment type="subcellular location">
    <subcellularLocation>
        <location evidence="1 10">Cell membrane</location>
        <topology evidence="1 10">Peripheral membrane protein</topology>
    </subcellularLocation>
</comment>
<comment type="caution">
    <text evidence="13">The sequence shown here is derived from an EMBL/GenBank/DDBJ whole genome shotgun (WGS) entry which is preliminary data.</text>
</comment>
<feature type="region of interest" description="Disordered" evidence="11">
    <location>
        <begin position="273"/>
        <end position="294"/>
    </location>
</feature>
<dbReference type="Gene3D" id="3.40.50.300">
    <property type="entry name" value="P-loop containing nucleotide triphosphate hydrolases"/>
    <property type="match status" value="1"/>
</dbReference>
<evidence type="ECO:0000256" key="10">
    <source>
        <dbReference type="RuleBase" id="RU364103"/>
    </source>
</evidence>
<dbReference type="InterPro" id="IPR050095">
    <property type="entry name" value="ECF_ABC_transporter_ATP-bd"/>
</dbReference>
<evidence type="ECO:0000256" key="2">
    <source>
        <dbReference type="ARBA" id="ARBA00005417"/>
    </source>
</evidence>
<keyword evidence="6 10" id="KW-0067">ATP-binding</keyword>
<keyword evidence="5 10" id="KW-0547">Nucleotide-binding</keyword>
<name>A0ABX1S5Y6_9PSEU</name>
<sequence length="294" mass="30460">MSPPLLQACGLHFGYEAGRPVLAGADLALHAGRRLAVLGPNGGGKTTLFRLLVGALVPDAGEVLLDGAAVSRTRRGLAELREQVQLVLQDPDDQLFAASVGQDVSFGPVNLGLPPDQVRSRVAAALQALGIAELADRPTHLLSFGQKKRTAIAGAVAMRPRLLVLDEPTAGLDPAGVEELLVTLAELHAAGTTLVVSTHDVDLAYRWADDVAVVAGGRVRVAGADTVLGDPQLLRSARLGPAWAPAAHRLLERAGLGAGPRPRTAAELYAALDTGGAPSGRDWTEGRQARTGAE</sequence>
<dbReference type="Pfam" id="PF00005">
    <property type="entry name" value="ABC_tran"/>
    <property type="match status" value="1"/>
</dbReference>
<proteinExistence type="inferred from homology"/>
<evidence type="ECO:0000256" key="4">
    <source>
        <dbReference type="ARBA" id="ARBA00022475"/>
    </source>
</evidence>
<dbReference type="PANTHER" id="PTHR43553">
    <property type="entry name" value="HEAVY METAL TRANSPORTER"/>
    <property type="match status" value="1"/>
</dbReference>
<protein>
    <recommendedName>
        <fullName evidence="10">ABC transporter ATP-binding protein</fullName>
    </recommendedName>
</protein>
<evidence type="ECO:0000256" key="9">
    <source>
        <dbReference type="ARBA" id="ARBA00025157"/>
    </source>
</evidence>
<comment type="function">
    <text evidence="9">Probably part of an ABC transporter complex. Responsible for energy coupling to the transport system.</text>
</comment>
<evidence type="ECO:0000313" key="14">
    <source>
        <dbReference type="Proteomes" id="UP000820669"/>
    </source>
</evidence>
<gene>
    <name evidence="13" type="ORF">HF526_03115</name>
</gene>
<dbReference type="GO" id="GO:0005524">
    <property type="term" value="F:ATP binding"/>
    <property type="evidence" value="ECO:0007669"/>
    <property type="project" value="UniProtKB-KW"/>
</dbReference>
<evidence type="ECO:0000256" key="11">
    <source>
        <dbReference type="SAM" id="MobiDB-lite"/>
    </source>
</evidence>
<dbReference type="InterPro" id="IPR003439">
    <property type="entry name" value="ABC_transporter-like_ATP-bd"/>
</dbReference>
<dbReference type="SUPFAM" id="SSF52540">
    <property type="entry name" value="P-loop containing nucleoside triphosphate hydrolases"/>
    <property type="match status" value="1"/>
</dbReference>
<keyword evidence="4 10" id="KW-1003">Cell membrane</keyword>
<evidence type="ECO:0000256" key="8">
    <source>
        <dbReference type="ARBA" id="ARBA00023136"/>
    </source>
</evidence>
<dbReference type="InterPro" id="IPR003593">
    <property type="entry name" value="AAA+_ATPase"/>
</dbReference>
<dbReference type="EMBL" id="JAAXLA010000004">
    <property type="protein sequence ID" value="NMH96317.1"/>
    <property type="molecule type" value="Genomic_DNA"/>
</dbReference>
<dbReference type="InterPro" id="IPR015856">
    <property type="entry name" value="ABC_transpr_CbiO/EcfA_su"/>
</dbReference>
<keyword evidence="14" id="KW-1185">Reference proteome</keyword>
<dbReference type="InterPro" id="IPR027417">
    <property type="entry name" value="P-loop_NTPase"/>
</dbReference>
<comment type="similarity">
    <text evidence="2 10">Belongs to the ABC transporter superfamily.</text>
</comment>
<dbReference type="Proteomes" id="UP000820669">
    <property type="component" value="Unassembled WGS sequence"/>
</dbReference>
<evidence type="ECO:0000256" key="3">
    <source>
        <dbReference type="ARBA" id="ARBA00022448"/>
    </source>
</evidence>
<dbReference type="NCBIfam" id="TIGR01166">
    <property type="entry name" value="cbiO"/>
    <property type="match status" value="1"/>
</dbReference>
<dbReference type="CDD" id="cd03225">
    <property type="entry name" value="ABC_cobalt_CbiO_domain1"/>
    <property type="match status" value="1"/>
</dbReference>
<feature type="domain" description="ABC transporter" evidence="12">
    <location>
        <begin position="6"/>
        <end position="241"/>
    </location>
</feature>
<evidence type="ECO:0000256" key="5">
    <source>
        <dbReference type="ARBA" id="ARBA00022741"/>
    </source>
</evidence>
<dbReference type="InterPro" id="IPR005876">
    <property type="entry name" value="Co_trans_ATP-bd"/>
</dbReference>
<evidence type="ECO:0000256" key="6">
    <source>
        <dbReference type="ARBA" id="ARBA00022840"/>
    </source>
</evidence>
<dbReference type="RefSeq" id="WP_169379695.1">
    <property type="nucleotide sequence ID" value="NZ_JAAXLA010000004.1"/>
</dbReference>
<dbReference type="PROSITE" id="PS50893">
    <property type="entry name" value="ABC_TRANSPORTER_2"/>
    <property type="match status" value="1"/>
</dbReference>
<dbReference type="PANTHER" id="PTHR43553:SF24">
    <property type="entry name" value="ENERGY-COUPLING FACTOR TRANSPORTER ATP-BINDING PROTEIN ECFA1"/>
    <property type="match status" value="1"/>
</dbReference>
<keyword evidence="7" id="KW-1278">Translocase</keyword>
<organism evidence="13 14">
    <name type="scientific">Pseudonocardia acidicola</name>
    <dbReference type="NCBI Taxonomy" id="2724939"/>
    <lineage>
        <taxon>Bacteria</taxon>
        <taxon>Bacillati</taxon>
        <taxon>Actinomycetota</taxon>
        <taxon>Actinomycetes</taxon>
        <taxon>Pseudonocardiales</taxon>
        <taxon>Pseudonocardiaceae</taxon>
        <taxon>Pseudonocardia</taxon>
    </lineage>
</organism>
<keyword evidence="3 10" id="KW-0813">Transport</keyword>
<evidence type="ECO:0000259" key="12">
    <source>
        <dbReference type="PROSITE" id="PS50893"/>
    </source>
</evidence>
<reference evidence="13 14" key="1">
    <citation type="submission" date="2020-04" db="EMBL/GenBank/DDBJ databases">
        <authorList>
            <person name="Klaysubun C."/>
            <person name="Duangmal K."/>
            <person name="Lipun K."/>
        </authorList>
    </citation>
    <scope>NUCLEOTIDE SEQUENCE [LARGE SCALE GENOMIC DNA]</scope>
    <source>
        <strain evidence="13 14">K10HN5</strain>
    </source>
</reference>
<comment type="function">
    <text evidence="10">Part of an ABC transporter complex. Responsible for energy coupling to the transport system.</text>
</comment>
<evidence type="ECO:0000256" key="7">
    <source>
        <dbReference type="ARBA" id="ARBA00022967"/>
    </source>
</evidence>
<evidence type="ECO:0000256" key="1">
    <source>
        <dbReference type="ARBA" id="ARBA00004202"/>
    </source>
</evidence>
<feature type="compositionally biased region" description="Basic and acidic residues" evidence="11">
    <location>
        <begin position="282"/>
        <end position="294"/>
    </location>
</feature>
<accession>A0ABX1S5Y6</accession>